<dbReference type="InterPro" id="IPR000073">
    <property type="entry name" value="AB_hydrolase_1"/>
</dbReference>
<dbReference type="Gene3D" id="3.40.50.1820">
    <property type="entry name" value="alpha/beta hydrolase"/>
    <property type="match status" value="1"/>
</dbReference>
<dbReference type="InterPro" id="IPR050261">
    <property type="entry name" value="FrsA_esterase"/>
</dbReference>
<dbReference type="Proteomes" id="UP000237631">
    <property type="component" value="Unassembled WGS sequence"/>
</dbReference>
<dbReference type="SUPFAM" id="SSF53474">
    <property type="entry name" value="alpha/beta-Hydrolases"/>
    <property type="match status" value="1"/>
</dbReference>
<sequence length="329" mass="36774">MPRHDVEFKTMDQVTLRGWLYTPNDDQKSATASTSTTLSSSETKSLLPCLIMTHGWSCVKEMDLPRFAQAFTTALPIAVLIYDHRSFGSSDTKPGCPEREIVPYEQQSDISDAVSYLQTACSHEIDPERIALWGYSYSGGHAITVGATDPRIKAVIACAPVVSGWGQARRLIRPDVLGPTLKAFEEDRKARYTGSDKPIARIPVISSDPNGIASLAAPEAYAYFSKYEKSNNPSSTWVNDMTLRTSYLAFSHEAQGYVQYISPRPLLMLVMDRDAQAMPELALETYEKAREPKELQMLKGGHFDLFGEGNFERAVEKQIDFLRRWVVDS</sequence>
<protein>
    <recommendedName>
        <fullName evidence="3">AB hydrolase-1 domain-containing protein</fullName>
    </recommendedName>
</protein>
<name>A0A2S6CFW3_9PEZI</name>
<proteinExistence type="inferred from homology"/>
<evidence type="ECO:0000313" key="4">
    <source>
        <dbReference type="EMBL" id="PPJ58573.1"/>
    </source>
</evidence>
<keyword evidence="5" id="KW-1185">Reference proteome</keyword>
<comment type="caution">
    <text evidence="4">The sequence shown here is derived from an EMBL/GenBank/DDBJ whole genome shotgun (WGS) entry which is preliminary data.</text>
</comment>
<organism evidence="4 5">
    <name type="scientific">Cercospora berteroae</name>
    <dbReference type="NCBI Taxonomy" id="357750"/>
    <lineage>
        <taxon>Eukaryota</taxon>
        <taxon>Fungi</taxon>
        <taxon>Dikarya</taxon>
        <taxon>Ascomycota</taxon>
        <taxon>Pezizomycotina</taxon>
        <taxon>Dothideomycetes</taxon>
        <taxon>Dothideomycetidae</taxon>
        <taxon>Mycosphaerellales</taxon>
        <taxon>Mycosphaerellaceae</taxon>
        <taxon>Cercospora</taxon>
    </lineage>
</organism>
<dbReference type="GO" id="GO:0016788">
    <property type="term" value="F:hydrolase activity, acting on ester bonds"/>
    <property type="evidence" value="ECO:0007669"/>
    <property type="project" value="UniProtKB-ARBA"/>
</dbReference>
<evidence type="ECO:0000256" key="2">
    <source>
        <dbReference type="ARBA" id="ARBA00038115"/>
    </source>
</evidence>
<evidence type="ECO:0000259" key="3">
    <source>
        <dbReference type="Pfam" id="PF12697"/>
    </source>
</evidence>
<gene>
    <name evidence="4" type="ORF">CBER1_06675</name>
</gene>
<dbReference type="PANTHER" id="PTHR22946:SF9">
    <property type="entry name" value="POLYKETIDE TRANSFERASE AF380"/>
    <property type="match status" value="1"/>
</dbReference>
<feature type="domain" description="AB hydrolase-1" evidence="3">
    <location>
        <begin position="50"/>
        <end position="303"/>
    </location>
</feature>
<dbReference type="STRING" id="357750.A0A2S6CFW3"/>
<evidence type="ECO:0000313" key="5">
    <source>
        <dbReference type="Proteomes" id="UP000237631"/>
    </source>
</evidence>
<reference evidence="5" key="1">
    <citation type="journal article" date="2017" name="bioRxiv">
        <title>Conservation of a gene cluster reveals novel cercosporin biosynthetic mechanisms and extends production to the genus Colletotrichum.</title>
        <authorList>
            <person name="de Jonge R."/>
            <person name="Ebert M.K."/>
            <person name="Huitt-Roehl C.R."/>
            <person name="Pal P."/>
            <person name="Suttle J.C."/>
            <person name="Spanner R.E."/>
            <person name="Neubauer J.D."/>
            <person name="Jurick W.M.II."/>
            <person name="Stott K.A."/>
            <person name="Secor G.A."/>
            <person name="Thomma B.P.H.J."/>
            <person name="Van de Peer Y."/>
            <person name="Townsend C.A."/>
            <person name="Bolton M.D."/>
        </authorList>
    </citation>
    <scope>NUCLEOTIDE SEQUENCE [LARGE SCALE GENOMIC DNA]</scope>
    <source>
        <strain evidence="5">CBS538.71</strain>
    </source>
</reference>
<dbReference type="InterPro" id="IPR029058">
    <property type="entry name" value="AB_hydrolase_fold"/>
</dbReference>
<evidence type="ECO:0000256" key="1">
    <source>
        <dbReference type="ARBA" id="ARBA00022801"/>
    </source>
</evidence>
<dbReference type="Pfam" id="PF12697">
    <property type="entry name" value="Abhydrolase_6"/>
    <property type="match status" value="1"/>
</dbReference>
<comment type="similarity">
    <text evidence="2">Belongs to the AB hydrolase superfamily. FUS2 hydrolase family.</text>
</comment>
<dbReference type="OrthoDB" id="2498029at2759"/>
<dbReference type="AlphaFoldDB" id="A0A2S6CFW3"/>
<keyword evidence="1" id="KW-0378">Hydrolase</keyword>
<accession>A0A2S6CFW3</accession>
<dbReference type="EMBL" id="PNEN01000453">
    <property type="protein sequence ID" value="PPJ58573.1"/>
    <property type="molecule type" value="Genomic_DNA"/>
</dbReference>
<dbReference type="PANTHER" id="PTHR22946">
    <property type="entry name" value="DIENELACTONE HYDROLASE DOMAIN-CONTAINING PROTEIN-RELATED"/>
    <property type="match status" value="1"/>
</dbReference>
<dbReference type="Gene3D" id="1.10.10.800">
    <property type="match status" value="1"/>
</dbReference>